<dbReference type="STRING" id="65357.A0A024G6X5"/>
<keyword evidence="4" id="KW-1185">Reference proteome</keyword>
<evidence type="ECO:0000313" key="4">
    <source>
        <dbReference type="Proteomes" id="UP000053237"/>
    </source>
</evidence>
<keyword evidence="1" id="KW-0175">Coiled coil</keyword>
<dbReference type="Proteomes" id="UP000053237">
    <property type="component" value="Unassembled WGS sequence"/>
</dbReference>
<gene>
    <name evidence="3" type="ORF">BN9_030930</name>
</gene>
<dbReference type="EMBL" id="CAIX01000032">
    <property type="protein sequence ID" value="CCI42309.1"/>
    <property type="molecule type" value="Genomic_DNA"/>
</dbReference>
<organism evidence="3 4">
    <name type="scientific">Albugo candida</name>
    <dbReference type="NCBI Taxonomy" id="65357"/>
    <lineage>
        <taxon>Eukaryota</taxon>
        <taxon>Sar</taxon>
        <taxon>Stramenopiles</taxon>
        <taxon>Oomycota</taxon>
        <taxon>Peronosporomycetes</taxon>
        <taxon>Albuginales</taxon>
        <taxon>Albuginaceae</taxon>
        <taxon>Albugo</taxon>
    </lineage>
</organism>
<protein>
    <submittedName>
        <fullName evidence="3">Uncharacterized protein</fullName>
    </submittedName>
</protein>
<sequence length="360" mass="41494">MTLNTAKQNESTYEPIVNVTKALEERDELCEKLAELEMLEQNQTDQKETKSTGTIHNTIKWLKVRSSAIVEARSRPTLFLDRKSSFVRSVRTFFNRSRLNSHNELDVSNQEEEEGTDGSPQRLGDKLPKLSSPWGQDVLKCGWTRFGFTLLNQCIYEDITCLRQLIGKQEIDCISSECRHSFSEWLTLFTQHVEYVAQLKEALNEERSILAGVQYTMTVSLDSFHSAVQSAKDKLAQNDAQDIQLAITTIVESLEAFMEEEMTTIEESIRATLDEDFEYDAVSAMFSQIKEDDPKIIILAKLLAWIKRIDMSLHRRDEFLTLFSHTIYEKTITDGMRQFVLYLRLLNKARQAKAPVKIEN</sequence>
<feature type="region of interest" description="Disordered" evidence="2">
    <location>
        <begin position="104"/>
        <end position="126"/>
    </location>
</feature>
<name>A0A024G6X5_9STRA</name>
<accession>A0A024G6X5</accession>
<dbReference type="InParanoid" id="A0A024G6X5"/>
<comment type="caution">
    <text evidence="3">The sequence shown here is derived from an EMBL/GenBank/DDBJ whole genome shotgun (WGS) entry which is preliminary data.</text>
</comment>
<evidence type="ECO:0000256" key="1">
    <source>
        <dbReference type="SAM" id="Coils"/>
    </source>
</evidence>
<evidence type="ECO:0000313" key="3">
    <source>
        <dbReference type="EMBL" id="CCI42309.1"/>
    </source>
</evidence>
<proteinExistence type="predicted"/>
<dbReference type="AlphaFoldDB" id="A0A024G6X5"/>
<evidence type="ECO:0000256" key="2">
    <source>
        <dbReference type="SAM" id="MobiDB-lite"/>
    </source>
</evidence>
<reference evidence="3 4" key="1">
    <citation type="submission" date="2012-05" db="EMBL/GenBank/DDBJ databases">
        <title>Recombination and specialization in a pathogen metapopulation.</title>
        <authorList>
            <person name="Gardiner A."/>
            <person name="Kemen E."/>
            <person name="Schultz-Larsen T."/>
            <person name="MacLean D."/>
            <person name="Van Oosterhout C."/>
            <person name="Jones J.D.G."/>
        </authorList>
    </citation>
    <scope>NUCLEOTIDE SEQUENCE [LARGE SCALE GENOMIC DNA]</scope>
    <source>
        <strain evidence="3 4">Ac Nc2</strain>
    </source>
</reference>
<feature type="coiled-coil region" evidence="1">
    <location>
        <begin position="19"/>
        <end position="46"/>
    </location>
</feature>